<feature type="region of interest" description="Disordered" evidence="10">
    <location>
        <begin position="530"/>
        <end position="566"/>
    </location>
</feature>
<comment type="subcellular location">
    <subcellularLocation>
        <location evidence="1 9">Nucleus</location>
    </subcellularLocation>
</comment>
<feature type="domain" description="Mediator complex subunit Med13 N-terminal" evidence="12">
    <location>
        <begin position="12"/>
        <end position="245"/>
    </location>
</feature>
<feature type="compositionally biased region" description="Polar residues" evidence="10">
    <location>
        <begin position="711"/>
        <end position="721"/>
    </location>
</feature>
<evidence type="ECO:0000256" key="5">
    <source>
        <dbReference type="ARBA" id="ARBA00023015"/>
    </source>
</evidence>
<feature type="region of interest" description="Disordered" evidence="10">
    <location>
        <begin position="1937"/>
        <end position="1980"/>
    </location>
</feature>
<evidence type="ECO:0000256" key="3">
    <source>
        <dbReference type="ARBA" id="ARBA00019618"/>
    </source>
</evidence>
<sequence length="2114" mass="232635">MSHPNPTGNGCSLEDCHTNLFALTDLAGIKWRRLTHGNVFCIDPLDDPILLAFTKCIQADILCVWRRVHKASEQRINNDYLSKKELWVFWYGDEPADLKSILSTDLLAEEEAGCWDTGLSYECRTLLFRALHNLIERCLLSHNFVRLGKWFVLPLEYGSNSSDKSDHLSFSFSFFLHGESTVCASVDVRQQPAVWRPTLQHLTLAQNAQNGMPVLLAPYGLAGTLTGHSYKDADQDTRKLVEEWQQFYPLCSDSKEGAGSYQSKQMPQVVEVVVGGVRMRYPSRYVLMTELDNMRSRTICGTGQGRGDANRTSGLPLHTASALLSPPTSPASGQVIGDTCLKGLPLTSLDEGKRLGSQFTETLSDLIVERVWQESCLAVPSSKRSVGNENGIEENTVGNWDFVDPVQKAHCSCTKLKGNKQRLGFGQNKSGLPGGKEKRGDKLEKTEKEKSRLSRGMTPFHRRSPLSDDLLTQDLDIMIQRGSGGLQGTGNGADYPFSGYKSQPGSNLPQFRTPNFEQGGMGIPRSDAPSPLVATHSQPCEGGQSSDPTMPTLSPHPPPKIQDKDHVSSANTVPQESCNLPSQETTATANCNDGFTAGKMNGLPPKGNNFMPPYHRHMPEPKVEYPHSKSWLDAQRHKLEGQGVKRPMLPCKFYDREEMQESGELLYDFGLLNAWLSHPVKKFRGDGDPDSPPMVKPEPRHPHGYGHPQVSPKQHSQTSSGPPVDPYEFSDESSSNAGSFRPRSLRNSRDEFSRPSPFSRQMEEESRESAAGRGSDSKEDRHGHGDMGPIGSPLTPGGSGPMSSASLMRESDIRPSMNDLQNIFDTSDDDSNDDAFQPPSPPPSNKPEETTIKSAKTTLVNSGGSGAIDTTQLSRMFPTPPSQENNMAHSPCTGTDVHTDPSSVLDSRVDHFAQMSPSHENRDWSFVFRPPPSAKFVGSDKYGPIDLPSAKMSPVHVPVELAYRPSWQFPIPVIEKHHPPANQILPGVPVAESTPVRGLGEKPHPSPATFTGTSPGSAGYIGHSPAAYPGPGTSPAAFTGSMPGASPAAFHGMVQQRTPASYDLQSPASNASSYLNKNLSSVDNQGTNLQMPEAHGLVLNIVLSETLLNLFKDHNYDSCNICVCQGNIKGSDVGLYLDDPTNEPQYRCTCGFSAVRNRICGQNSGLFYEDELEITGIPHDHYERRKPSLLAIEPKKDENGVSKTGSSTLSSDIPQDLLLLLQETFSFFFPASAFRIYNQLGSLGGAPLDTPLMEIKDGCDACYTALEQGRQATDNCSSQKLEESVVKASCLHKWPYTHRGAILPTNPQDVVRLLKSLQPLLQDAIQKKRTTRLWEQVYQISGPLSWKDFHLLAGRGSDEAHEPQPIPSLLVGYDRDWLSQSPLAIKFWDKLLLEPYCKPRDIAYVVVAPENDFVLNYVRNFFKDLSTMYELCRLGRHSPIDKVLRDGIMRVGKTAARKLAEEPVDAWFTQIGDSVVASKLKLYAQVCKHHLAPFLSQTPLDKMFSPGGGRSTYKSAAHSAPSPAHTPDGQGAATPNHNDDKDRDFGSEASGHGSHGDGDHDEASEVPALMVYIVDPFTQGQQWEGISRLSMMGLLRCYQELINNLPESLQNNVHLQILPLQTILDRSGDCNHMQHMKSMAFSIFSQCRQALTHTVVGRTLTGFGPAAAAEAICKRSMQDKMKIQNKLYSPPYVLAPMKDKQSQLAETCGEVRERSAKFFCGYCLSEDQRWLLAVCTDDRGDLMETCTINIEIPNRNRRKKASARKIGLQKLWDFILSVISTTTLPWRLVIGRFGRLGHGELKGWSGLLSRKSLLRASKQMRDICDQCSVLSNNDYPCILSACLVSMETQSTFLVLPDSVKPEEKRASNAPLDTPHDASVTHILVFPTSSTAQPNTSAQTNEHDLAAQLGTDLGDDDPLFAGLSEDLNIDQDLNSFFGLADSPNQSPVGSPKADGPGSPGMGVGGRQSPSHYTPGGKTNRGASISLDLQEEANLLQQPLAMGYYLSTAKTGPLPKWFWSSCPHKENVCPVTFKAALHVHVPMVQQNQDELFHTNMNKLSHPLDSNATCDVLRYVLETYNALSWLTIDPAKNDRRTCLPIHFAILMQIYQAMNVFL</sequence>
<comment type="subunit">
    <text evidence="9">Component of the Mediator complex.</text>
</comment>
<feature type="region of interest" description="Disordered" evidence="10">
    <location>
        <begin position="683"/>
        <end position="851"/>
    </location>
</feature>
<evidence type="ECO:0000256" key="2">
    <source>
        <dbReference type="ARBA" id="ARBA00009354"/>
    </source>
</evidence>
<evidence type="ECO:0000313" key="14">
    <source>
        <dbReference type="Proteomes" id="UP000085678"/>
    </source>
</evidence>
<dbReference type="GO" id="GO:0045944">
    <property type="term" value="P:positive regulation of transcription by RNA polymerase II"/>
    <property type="evidence" value="ECO:0007669"/>
    <property type="project" value="TreeGrafter"/>
</dbReference>
<evidence type="ECO:0000259" key="11">
    <source>
        <dbReference type="Pfam" id="PF06333"/>
    </source>
</evidence>
<evidence type="ECO:0000256" key="4">
    <source>
        <dbReference type="ARBA" id="ARBA00022491"/>
    </source>
</evidence>
<keyword evidence="4 9" id="KW-0678">Repressor</keyword>
<evidence type="ECO:0000256" key="9">
    <source>
        <dbReference type="RuleBase" id="RU364134"/>
    </source>
</evidence>
<dbReference type="RefSeq" id="XP_013416580.1">
    <property type="nucleotide sequence ID" value="XM_013561126.1"/>
</dbReference>
<keyword evidence="5 9" id="KW-0805">Transcription regulation</keyword>
<feature type="compositionally biased region" description="Basic and acidic residues" evidence="10">
    <location>
        <begin position="1537"/>
        <end position="1546"/>
    </location>
</feature>
<dbReference type="InterPro" id="IPR009401">
    <property type="entry name" value="Med13_C"/>
</dbReference>
<keyword evidence="7 9" id="KW-0804">Transcription</keyword>
<evidence type="ECO:0000256" key="8">
    <source>
        <dbReference type="ARBA" id="ARBA00023242"/>
    </source>
</evidence>
<gene>
    <name evidence="15" type="primary">LOC106178095</name>
</gene>
<evidence type="ECO:0000259" key="12">
    <source>
        <dbReference type="Pfam" id="PF11597"/>
    </source>
</evidence>
<evidence type="ECO:0000256" key="7">
    <source>
        <dbReference type="ARBA" id="ARBA00023163"/>
    </source>
</evidence>
<dbReference type="Proteomes" id="UP000085678">
    <property type="component" value="Unplaced"/>
</dbReference>
<dbReference type="OMA" id="WWGEDPS"/>
<feature type="compositionally biased region" description="Basic and acidic residues" evidence="10">
    <location>
        <begin position="435"/>
        <end position="452"/>
    </location>
</feature>
<keyword evidence="14" id="KW-1185">Reference proteome</keyword>
<dbReference type="KEGG" id="lak:106178095"/>
<feature type="domain" description="Mediator complex subunit Med13 C-terminal" evidence="11">
    <location>
        <begin position="1688"/>
        <end position="2103"/>
    </location>
</feature>
<protein>
    <recommendedName>
        <fullName evidence="3 9">Mediator of RNA polymerase II transcription subunit 13</fullName>
    </recommendedName>
</protein>
<comment type="function">
    <text evidence="9">Component of the Mediator complex, a coactivator involved in regulated transcription of nearly all RNA polymerase II-dependent genes. Mediator functions as a bridge to convey information from gene-specific regulatory proteins to the basal RNA polymerase II transcription machinery. Mediator is recruited to promoters by direct interactions with regulatory proteins and serves as a scaffold for the assembly of a functional preinitiation complex with RNA polymerase II and the general transcription factors.</text>
</comment>
<dbReference type="FunCoup" id="A0A1S3K1S9">
    <property type="interactions" value="1997"/>
</dbReference>
<feature type="region of interest" description="Disordered" evidence="10">
    <location>
        <begin position="422"/>
        <end position="466"/>
    </location>
</feature>
<comment type="similarity">
    <text evidence="2 9">Belongs to the Mediator complex subunit 13 family.</text>
</comment>
<evidence type="ECO:0000256" key="6">
    <source>
        <dbReference type="ARBA" id="ARBA00023159"/>
    </source>
</evidence>
<reference evidence="15" key="1">
    <citation type="submission" date="2025-08" db="UniProtKB">
        <authorList>
            <consortium name="RefSeq"/>
        </authorList>
    </citation>
    <scope>IDENTIFICATION</scope>
    <source>
        <tissue evidence="15">Gonads</tissue>
    </source>
</reference>
<dbReference type="STRING" id="7574.A0A1S3K1S9"/>
<dbReference type="GO" id="GO:0003713">
    <property type="term" value="F:transcription coactivator activity"/>
    <property type="evidence" value="ECO:0007669"/>
    <property type="project" value="TreeGrafter"/>
</dbReference>
<dbReference type="InterPro" id="IPR041285">
    <property type="entry name" value="MID_MedPIWI"/>
</dbReference>
<dbReference type="GO" id="GO:0016592">
    <property type="term" value="C:mediator complex"/>
    <property type="evidence" value="ECO:0007669"/>
    <property type="project" value="InterPro"/>
</dbReference>
<evidence type="ECO:0000256" key="10">
    <source>
        <dbReference type="SAM" id="MobiDB-lite"/>
    </source>
</evidence>
<dbReference type="PANTHER" id="PTHR48249:SF3">
    <property type="entry name" value="MEDIATOR OF RNA POLYMERASE II TRANSCRIPTION SUBUNIT 13"/>
    <property type="match status" value="1"/>
</dbReference>
<dbReference type="GeneID" id="106178095"/>
<evidence type="ECO:0000256" key="1">
    <source>
        <dbReference type="ARBA" id="ARBA00004123"/>
    </source>
</evidence>
<proteinExistence type="inferred from homology"/>
<feature type="compositionally biased region" description="Basic and acidic residues" evidence="10">
    <location>
        <begin position="761"/>
        <end position="785"/>
    </location>
</feature>
<dbReference type="Pfam" id="PF11597">
    <property type="entry name" value="Med13_N"/>
    <property type="match status" value="1"/>
</dbReference>
<feature type="compositionally biased region" description="Low complexity" evidence="10">
    <location>
        <begin position="1515"/>
        <end position="1525"/>
    </location>
</feature>
<evidence type="ECO:0000259" key="13">
    <source>
        <dbReference type="Pfam" id="PF18296"/>
    </source>
</evidence>
<dbReference type="PANTHER" id="PTHR48249">
    <property type="entry name" value="MEDIATOR OF RNA POLYMERASE II TRANSCRIPTION SUBUNIT 13"/>
    <property type="match status" value="1"/>
</dbReference>
<dbReference type="OrthoDB" id="103819at2759"/>
<dbReference type="Pfam" id="PF06333">
    <property type="entry name" value="Med13_C"/>
    <property type="match status" value="1"/>
</dbReference>
<accession>A0A1S3K1S9</accession>
<name>A0A1S3K1S9_LINAN</name>
<keyword evidence="8 9" id="KW-0539">Nucleus</keyword>
<evidence type="ECO:0000313" key="15">
    <source>
        <dbReference type="RefSeq" id="XP_013416580.1"/>
    </source>
</evidence>
<dbReference type="Pfam" id="PF18296">
    <property type="entry name" value="MID_MedPIWI"/>
    <property type="match status" value="1"/>
</dbReference>
<dbReference type="InterPro" id="IPR051139">
    <property type="entry name" value="Mediator_complx_sub13"/>
</dbReference>
<organism evidence="14 15">
    <name type="scientific">Lingula anatina</name>
    <name type="common">Brachiopod</name>
    <name type="synonym">Lingula unguis</name>
    <dbReference type="NCBI Taxonomy" id="7574"/>
    <lineage>
        <taxon>Eukaryota</taxon>
        <taxon>Metazoa</taxon>
        <taxon>Spiralia</taxon>
        <taxon>Lophotrochozoa</taxon>
        <taxon>Brachiopoda</taxon>
        <taxon>Linguliformea</taxon>
        <taxon>Lingulata</taxon>
        <taxon>Lingulida</taxon>
        <taxon>Linguloidea</taxon>
        <taxon>Lingulidae</taxon>
        <taxon>Lingula</taxon>
    </lineage>
</organism>
<keyword evidence="6 9" id="KW-0010">Activator</keyword>
<feature type="compositionally biased region" description="Polar residues" evidence="10">
    <location>
        <begin position="535"/>
        <end position="547"/>
    </location>
</feature>
<feature type="region of interest" description="Disordered" evidence="10">
    <location>
        <begin position="1506"/>
        <end position="1562"/>
    </location>
</feature>
<feature type="domain" description="MID" evidence="13">
    <location>
        <begin position="1400"/>
        <end position="1648"/>
    </location>
</feature>
<dbReference type="InParanoid" id="A0A1S3K1S9"/>
<dbReference type="InterPro" id="IPR021643">
    <property type="entry name" value="Mediator_Med13_N"/>
</dbReference>